<dbReference type="GO" id="GO:0070573">
    <property type="term" value="F:metallodipeptidase activity"/>
    <property type="evidence" value="ECO:0007669"/>
    <property type="project" value="InterPro"/>
</dbReference>
<dbReference type="SUPFAM" id="SSF51556">
    <property type="entry name" value="Metallo-dependent hydrolases"/>
    <property type="match status" value="1"/>
</dbReference>
<reference evidence="1" key="1">
    <citation type="submission" date="2020-09" db="EMBL/GenBank/DDBJ databases">
        <title>A novel bacterium of genus Paenibacillus, isolated from South China Sea.</title>
        <authorList>
            <person name="Huang H."/>
            <person name="Mo K."/>
            <person name="Hu Y."/>
        </authorList>
    </citation>
    <scope>NUCLEOTIDE SEQUENCE</scope>
    <source>
        <strain evidence="1">IB182496</strain>
    </source>
</reference>
<dbReference type="AlphaFoldDB" id="A0A927BTF3"/>
<organism evidence="1 2">
    <name type="scientific">Paenibacillus sabuli</name>
    <dbReference type="NCBI Taxonomy" id="2772509"/>
    <lineage>
        <taxon>Bacteria</taxon>
        <taxon>Bacillati</taxon>
        <taxon>Bacillota</taxon>
        <taxon>Bacilli</taxon>
        <taxon>Bacillales</taxon>
        <taxon>Paenibacillaceae</taxon>
        <taxon>Paenibacillus</taxon>
    </lineage>
</organism>
<evidence type="ECO:0000313" key="1">
    <source>
        <dbReference type="EMBL" id="MBD2845209.1"/>
    </source>
</evidence>
<proteinExistence type="predicted"/>
<dbReference type="InterPro" id="IPR008257">
    <property type="entry name" value="Pept_M19"/>
</dbReference>
<dbReference type="Proteomes" id="UP000621560">
    <property type="component" value="Unassembled WGS sequence"/>
</dbReference>
<dbReference type="PANTHER" id="PTHR10443:SF12">
    <property type="entry name" value="DIPEPTIDASE"/>
    <property type="match status" value="1"/>
</dbReference>
<protein>
    <submittedName>
        <fullName evidence="1">Dipeptidase</fullName>
    </submittedName>
</protein>
<dbReference type="RefSeq" id="WP_190916586.1">
    <property type="nucleotide sequence ID" value="NZ_JACXIZ010000014.1"/>
</dbReference>
<gene>
    <name evidence="1" type="ORF">IDH44_08395</name>
</gene>
<dbReference type="PROSITE" id="PS51365">
    <property type="entry name" value="RENAL_DIPEPTIDASE_2"/>
    <property type="match status" value="1"/>
</dbReference>
<dbReference type="CDD" id="cd01301">
    <property type="entry name" value="rDP_like"/>
    <property type="match status" value="1"/>
</dbReference>
<keyword evidence="2" id="KW-1185">Reference proteome</keyword>
<evidence type="ECO:0000313" key="2">
    <source>
        <dbReference type="Proteomes" id="UP000621560"/>
    </source>
</evidence>
<sequence>MQIETVDFHCDVLAKMLLDKQADFGGQKGDGRLDVSYARLKEAKACLQVFAIYLPERLEPSTAHLLQATELFLRSIAALPGMRFVRTAKDLRECQASGKIGALLSLEGAAALQGRLYMVRIMQELGLRALGLTWNDANWAADGVMEPRQGGLTRAGRALVEECGRHRLVLDVSHLTERGFWEVAECSASPLIASHSNAYACCKHPRNLTDAQIRALAGMDGRIGITYVPQFLNDSGAAAIDDVLRHIEHICTLGGAKQLVLGSDFDGIDRHVRGLAHPGHVPRLLEALLKRYDEPFVRGIAAEHALRFLSTHLPPE</sequence>
<dbReference type="Pfam" id="PF01244">
    <property type="entry name" value="Peptidase_M19"/>
    <property type="match status" value="1"/>
</dbReference>
<dbReference type="EMBL" id="JACXIZ010000014">
    <property type="protein sequence ID" value="MBD2845209.1"/>
    <property type="molecule type" value="Genomic_DNA"/>
</dbReference>
<dbReference type="Gene3D" id="3.20.20.140">
    <property type="entry name" value="Metal-dependent hydrolases"/>
    <property type="match status" value="1"/>
</dbReference>
<dbReference type="PANTHER" id="PTHR10443">
    <property type="entry name" value="MICROSOMAL DIPEPTIDASE"/>
    <property type="match status" value="1"/>
</dbReference>
<comment type="caution">
    <text evidence="1">The sequence shown here is derived from an EMBL/GenBank/DDBJ whole genome shotgun (WGS) entry which is preliminary data.</text>
</comment>
<dbReference type="GO" id="GO:0006508">
    <property type="term" value="P:proteolysis"/>
    <property type="evidence" value="ECO:0007669"/>
    <property type="project" value="InterPro"/>
</dbReference>
<name>A0A927BTF3_9BACL</name>
<dbReference type="InterPro" id="IPR032466">
    <property type="entry name" value="Metal_Hydrolase"/>
</dbReference>
<accession>A0A927BTF3</accession>